<sequence>MLCIKVFEQHPSETSGSKDSDVNVSDMAARSKEENLEKEKLISERTLRGFSHFVGLALRVAEISLVLFVDEDQLICRWKMIFLIAWRVITVN</sequence>
<proteinExistence type="predicted"/>
<dbReference type="AlphaFoldDB" id="A0A1J3HM74"/>
<evidence type="ECO:0000313" key="1">
    <source>
        <dbReference type="EMBL" id="JAU68240.1"/>
    </source>
</evidence>
<accession>A0A1J3HM74</accession>
<name>A0A1J3HM74_NOCCA</name>
<dbReference type="EMBL" id="GEVL01009101">
    <property type="protein sequence ID" value="JAU68240.1"/>
    <property type="molecule type" value="Transcribed_RNA"/>
</dbReference>
<reference evidence="1" key="1">
    <citation type="submission" date="2016-07" db="EMBL/GenBank/DDBJ databases">
        <title>De novo transcriptome assembly of four accessions of the metal hyperaccumulator plant Noccaea caerulescens.</title>
        <authorList>
            <person name="Blande D."/>
            <person name="Halimaa P."/>
            <person name="Tervahauta A.I."/>
            <person name="Aarts M.G."/>
            <person name="Karenlampi S.O."/>
        </authorList>
    </citation>
    <scope>NUCLEOTIDE SEQUENCE</scope>
</reference>
<protein>
    <submittedName>
        <fullName evidence="1">Uncharacterized protein</fullName>
    </submittedName>
</protein>
<organism evidence="1">
    <name type="scientific">Noccaea caerulescens</name>
    <name type="common">Alpine penny-cress</name>
    <name type="synonym">Thlaspi caerulescens</name>
    <dbReference type="NCBI Taxonomy" id="107243"/>
    <lineage>
        <taxon>Eukaryota</taxon>
        <taxon>Viridiplantae</taxon>
        <taxon>Streptophyta</taxon>
        <taxon>Embryophyta</taxon>
        <taxon>Tracheophyta</taxon>
        <taxon>Spermatophyta</taxon>
        <taxon>Magnoliopsida</taxon>
        <taxon>eudicotyledons</taxon>
        <taxon>Gunneridae</taxon>
        <taxon>Pentapetalae</taxon>
        <taxon>rosids</taxon>
        <taxon>malvids</taxon>
        <taxon>Brassicales</taxon>
        <taxon>Brassicaceae</taxon>
        <taxon>Coluteocarpeae</taxon>
        <taxon>Noccaea</taxon>
    </lineage>
</organism>
<gene>
    <name evidence="1" type="ORF">LE_TR9916_c2_g1_i1_g.33848</name>
</gene>